<evidence type="ECO:0000259" key="8">
    <source>
        <dbReference type="Pfam" id="PF00913"/>
    </source>
</evidence>
<evidence type="ECO:0000256" key="4">
    <source>
        <dbReference type="ARBA" id="ARBA00023136"/>
    </source>
</evidence>
<dbReference type="Gene3D" id="3.90.150.10">
    <property type="entry name" value="Variant Surface Glycoprotein, subunit A domain 1"/>
    <property type="match status" value="2"/>
</dbReference>
<keyword evidence="4" id="KW-0472">Membrane</keyword>
<organism evidence="9">
    <name type="scientific">Trypanosoma brucei</name>
    <dbReference type="NCBI Taxonomy" id="5691"/>
    <lineage>
        <taxon>Eukaryota</taxon>
        <taxon>Discoba</taxon>
        <taxon>Euglenozoa</taxon>
        <taxon>Kinetoplastea</taxon>
        <taxon>Metakinetoplastina</taxon>
        <taxon>Trypanosomatida</taxon>
        <taxon>Trypanosomatidae</taxon>
        <taxon>Trypanosoma</taxon>
    </lineage>
</organism>
<evidence type="ECO:0000256" key="7">
    <source>
        <dbReference type="SAM" id="SignalP"/>
    </source>
</evidence>
<feature type="signal peptide" evidence="7">
    <location>
        <begin position="1"/>
        <end position="25"/>
    </location>
</feature>
<accession>A0A1J0R803</accession>
<evidence type="ECO:0000256" key="1">
    <source>
        <dbReference type="ARBA" id="ARBA00004609"/>
    </source>
</evidence>
<keyword evidence="7" id="KW-0732">Signal</keyword>
<evidence type="ECO:0000256" key="2">
    <source>
        <dbReference type="ARBA" id="ARBA00022475"/>
    </source>
</evidence>
<reference evidence="9" key="1">
    <citation type="submission" date="2016-08" db="EMBL/GenBank/DDBJ databases">
        <title>VSG repertoire of Trypanosoma brucei EATRO 1125.</title>
        <authorList>
            <person name="Cross G.A."/>
        </authorList>
    </citation>
    <scope>NUCLEOTIDE SEQUENCE</scope>
    <source>
        <strain evidence="9">EATRO 1125</strain>
    </source>
</reference>
<evidence type="ECO:0000256" key="6">
    <source>
        <dbReference type="ARBA" id="ARBA00023288"/>
    </source>
</evidence>
<dbReference type="VEuPathDB" id="TriTrypDB:Tb11.v5.0311"/>
<keyword evidence="3" id="KW-0336">GPI-anchor</keyword>
<evidence type="ECO:0000256" key="5">
    <source>
        <dbReference type="ARBA" id="ARBA00023180"/>
    </source>
</evidence>
<dbReference type="EMBL" id="KX699942">
    <property type="protein sequence ID" value="APD73898.1"/>
    <property type="molecule type" value="Genomic_DNA"/>
</dbReference>
<protein>
    <submittedName>
        <fullName evidence="9">Variant surface glycoprotein 1125.1769</fullName>
    </submittedName>
</protein>
<dbReference type="Gene3D" id="1.10.470.10">
    <property type="entry name" value="Variant Surface Glycoprotein, subunit A, domain 2"/>
    <property type="match status" value="2"/>
</dbReference>
<feature type="domain" description="Trypanosome variant surface glycoprotein A-type N-terminal" evidence="8">
    <location>
        <begin position="87"/>
        <end position="354"/>
    </location>
</feature>
<dbReference type="GO" id="GO:0005886">
    <property type="term" value="C:plasma membrane"/>
    <property type="evidence" value="ECO:0007669"/>
    <property type="project" value="UniProtKB-SubCell"/>
</dbReference>
<dbReference type="GO" id="GO:0098552">
    <property type="term" value="C:side of membrane"/>
    <property type="evidence" value="ECO:0007669"/>
    <property type="project" value="UniProtKB-KW"/>
</dbReference>
<dbReference type="AlphaFoldDB" id="A0A1J0R803"/>
<keyword evidence="5" id="KW-0325">Glycoprotein</keyword>
<dbReference type="SUPFAM" id="SSF58087">
    <property type="entry name" value="Variant surface glycoprotein (N-terminal domain)"/>
    <property type="match status" value="1"/>
</dbReference>
<comment type="subcellular location">
    <subcellularLocation>
        <location evidence="1">Cell membrane</location>
        <topology evidence="1">Lipid-anchor</topology>
        <topology evidence="1">GPI-anchor</topology>
    </subcellularLocation>
</comment>
<name>A0A1J0R803_9TRYP</name>
<dbReference type="VEuPathDB" id="TriTrypDB:Tb427_000457100"/>
<evidence type="ECO:0000313" key="9">
    <source>
        <dbReference type="EMBL" id="APD73898.1"/>
    </source>
</evidence>
<dbReference type="GO" id="GO:0042783">
    <property type="term" value="P:symbiont-mediated evasion of host immune response"/>
    <property type="evidence" value="ECO:0007669"/>
    <property type="project" value="InterPro"/>
</dbReference>
<feature type="chain" id="PRO_5012904597" evidence="7">
    <location>
        <begin position="26"/>
        <end position="377"/>
    </location>
</feature>
<keyword evidence="2" id="KW-1003">Cell membrane</keyword>
<dbReference type="InterPro" id="IPR001812">
    <property type="entry name" value="Trypano_VSG_A_N_dom"/>
</dbReference>
<proteinExistence type="predicted"/>
<dbReference type="Pfam" id="PF00913">
    <property type="entry name" value="Trypan_glycop"/>
    <property type="match status" value="1"/>
</dbReference>
<evidence type="ECO:0000256" key="3">
    <source>
        <dbReference type="ARBA" id="ARBA00022622"/>
    </source>
</evidence>
<sequence length="377" mass="39700">MVRPSAVFVVVCIAVANIATQQAKAAAGQALLQVVCEPLCMLSEELDGHPGAALNALDEQVGAIETMQAAQLRAAIYVAKGGPAANVKQTTGPKTLKAAAHATYLKGQIDEFLNIMANARVVSNQACLATTSATIAAVDSTTIGGKACSRKLSEPTKQTKKSEQINDQGFHKLLAGADSGNGKQSSASTGCKILDGSPTGFADTLPITQAIHAAGGYVQILTSSTGVTLANLRDLATGSDRKPESYVNVFKSKDDTPKGLPDDFKNQKGKLSTRVDLLKATTKVILSKEGRLTKDGKEQLKNLLGEDTEQKLNAYLATIDNTDIPEGLGGNPKEQRLSQITDIGIFSAILTYYQLQNSDGIADLKKKLDEKATKNKG</sequence>
<keyword evidence="6" id="KW-0449">Lipoprotein</keyword>